<feature type="transmembrane region" description="Helical" evidence="1">
    <location>
        <begin position="12"/>
        <end position="31"/>
    </location>
</feature>
<keyword evidence="1" id="KW-1133">Transmembrane helix</keyword>
<evidence type="ECO:0000313" key="3">
    <source>
        <dbReference type="Proteomes" id="UP001257234"/>
    </source>
</evidence>
<dbReference type="EMBL" id="JAVJIU010000002">
    <property type="protein sequence ID" value="MDR5590019.1"/>
    <property type="molecule type" value="Genomic_DNA"/>
</dbReference>
<dbReference type="Proteomes" id="UP001257234">
    <property type="component" value="Unassembled WGS sequence"/>
</dbReference>
<organism evidence="2 3">
    <name type="scientific">Christiangramia sediminicola</name>
    <dbReference type="NCBI Taxonomy" id="3073267"/>
    <lineage>
        <taxon>Bacteria</taxon>
        <taxon>Pseudomonadati</taxon>
        <taxon>Bacteroidota</taxon>
        <taxon>Flavobacteriia</taxon>
        <taxon>Flavobacteriales</taxon>
        <taxon>Flavobacteriaceae</taxon>
        <taxon>Christiangramia</taxon>
    </lineage>
</organism>
<accession>A0ABU1EPW6</accession>
<protein>
    <submittedName>
        <fullName evidence="2">Uncharacterized protein</fullName>
    </submittedName>
</protein>
<keyword evidence="1" id="KW-0812">Transmembrane</keyword>
<evidence type="ECO:0000313" key="2">
    <source>
        <dbReference type="EMBL" id="MDR5590019.1"/>
    </source>
</evidence>
<keyword evidence="1" id="KW-0472">Membrane</keyword>
<comment type="caution">
    <text evidence="2">The sequence shown here is derived from an EMBL/GenBank/DDBJ whole genome shotgun (WGS) entry which is preliminary data.</text>
</comment>
<keyword evidence="3" id="KW-1185">Reference proteome</keyword>
<proteinExistence type="predicted"/>
<name>A0ABU1EPW6_9FLAO</name>
<gene>
    <name evidence="2" type="ORF">RE431_05180</name>
</gene>
<sequence>MADIRIEKKKPVWPWILLIIILGVLAFLYFYGSLDTDEPDDVDNTSMEEVTYAKPQMELHINENETI</sequence>
<reference evidence="3" key="1">
    <citation type="submission" date="2023-07" db="EMBL/GenBank/DDBJ databases">
        <title>Christiangramia sp. SM2212., a novel bacterium of the family Flavobacteriaceae isolated from the sea sediment.</title>
        <authorList>
            <person name="Wang J."/>
            <person name="Zhang X."/>
        </authorList>
    </citation>
    <scope>NUCLEOTIDE SEQUENCE [LARGE SCALE GENOMIC DNA]</scope>
    <source>
        <strain evidence="3">SM2212</strain>
    </source>
</reference>
<dbReference type="RefSeq" id="WP_309560904.1">
    <property type="nucleotide sequence ID" value="NZ_JAVJIU010000002.1"/>
</dbReference>
<evidence type="ECO:0000256" key="1">
    <source>
        <dbReference type="SAM" id="Phobius"/>
    </source>
</evidence>